<dbReference type="InterPro" id="IPR036322">
    <property type="entry name" value="WD40_repeat_dom_sf"/>
</dbReference>
<dbReference type="AlphaFoldDB" id="A0A369J978"/>
<dbReference type="Pfam" id="PF23414">
    <property type="entry name" value="Beta-prop_EML_2"/>
    <property type="match status" value="1"/>
</dbReference>
<dbReference type="Gene3D" id="2.130.10.10">
    <property type="entry name" value="YVTN repeat-like/Quinoprotein amine dehydrogenase"/>
    <property type="match status" value="4"/>
</dbReference>
<dbReference type="SMART" id="SM00320">
    <property type="entry name" value="WD40"/>
    <property type="match status" value="8"/>
</dbReference>
<dbReference type="InterPro" id="IPR007111">
    <property type="entry name" value="NACHT_NTPase"/>
</dbReference>
<evidence type="ECO:0000256" key="3">
    <source>
        <dbReference type="PROSITE-ProRule" id="PRU00221"/>
    </source>
</evidence>
<proteinExistence type="predicted"/>
<dbReference type="SUPFAM" id="SSF52540">
    <property type="entry name" value="P-loop containing nucleoside triphosphate hydrolases"/>
    <property type="match status" value="1"/>
</dbReference>
<reference evidence="5" key="1">
    <citation type="submission" date="2018-04" db="EMBL/GenBank/DDBJ databases">
        <title>Whole genome sequencing of Hypsizygus marmoreus.</title>
        <authorList>
            <person name="Choi I.-G."/>
            <person name="Min B."/>
            <person name="Kim J.-G."/>
            <person name="Kim S."/>
            <person name="Oh Y.-L."/>
            <person name="Kong W.-S."/>
            <person name="Park H."/>
            <person name="Jeong J."/>
            <person name="Song E.-S."/>
        </authorList>
    </citation>
    <scope>NUCLEOTIDE SEQUENCE [LARGE SCALE GENOMIC DNA]</scope>
    <source>
        <strain evidence="5">51987-8</strain>
    </source>
</reference>
<dbReference type="InterPro" id="IPR056884">
    <property type="entry name" value="NPHP3-like_N"/>
</dbReference>
<dbReference type="EMBL" id="LUEZ02000090">
    <property type="protein sequence ID" value="RDB18601.1"/>
    <property type="molecule type" value="Genomic_DNA"/>
</dbReference>
<dbReference type="InterPro" id="IPR015943">
    <property type="entry name" value="WD40/YVTN_repeat-like_dom_sf"/>
</dbReference>
<dbReference type="Pfam" id="PF24883">
    <property type="entry name" value="NPHP3_N"/>
    <property type="match status" value="1"/>
</dbReference>
<dbReference type="InParanoid" id="A0A369J978"/>
<sequence>MAQMFQNASHTTVNGGEFYAIGRDYNIYQQSGELSGMAYASGAGFNSAKECLKGTRAEILQEILAWISSNDETIPRVFWLSGAAGTGKSAIAHTIASHFVYTTHPFSCVSFDRTFTADRRHEKLFSTIARDLANRSPQMKRALVDIIQEMTWLKMTQNVVQQWDHLLVRPATQLSTLGPVVIVIDALDESGPASSRSAILKILALRVQELPSNFRILVTSRPLSDIHKALFNSVHVESKFMTDIPEVKHDISSYIASQLADIDDLNDKMVSSLVDLSEGLFQWAFLACTWLTDLDQGGLSLSERFDDLLAVSSVKHNGGAKLPALDAMYLMILESHFDKTDLHIMARFQSVMGQILALLQPLSSSALNDLRQKSIEQNKRTANDVALIVRYMGSLLSGIYDPSIPIRPLHSSFHEFLTDPSRSGDFYVNASLQQEDLAFATVHTMMHGLCFNICDLESSYLYNSDVSDLQERIKQSISSALSYSCCYWAQHVYAAPFTLKLANEIKKLLNQCFLFWIEVLSLIQAIDMAPGALSLIQSWVETHDNYHENIWEFANVHKFLHMFGHRISQSTHNAHYDYIWEFANDAQKFLRMFGSMISQSTPHLYLSALAFAPKDSIIAKKFTSQFPKIVQIAVGYNTAWPASQAVLTGHSDFVRSVSFSPDGKHIVSGSDDKTVRIWNAKTGQAMGNALRRTCSLVAFSPDGTHIVSGSGDKTVRIWDSKTGQAIGKPLKGHTDWVESVAFSPDGKHIVSGSGDKAVRIWNAKTGQAMGILLKGHAHWVTSVAFSPDGKCIVLGSNDRTIRIWNAKTGQAMGTPLQGHTSSVRSVAFSSDGKHIVSGSGDKTVRIWNAKTGKATGTPLKGHSDWVTSVAFSSDGKLIATKLSEFGMQDGKTIGTPLEKGHSDRIRSVAFSPDRKCIISGSNDRTIRIWDAKTEKAMGTPIEGHTDSITSVAFSPNEKHIVSGSNNTIHLQIAERHNTHAISASNSSDSISFTSTQHLDWRDYIQIHHTGWISGPQRRLLLWVPHMHLAGLFRPRSKLIIGIRTTELDLSQLAHGTSWHNCYQPIKQDSTKA</sequence>
<dbReference type="Gene3D" id="3.40.50.300">
    <property type="entry name" value="P-loop containing nucleotide triphosphate hydrolases"/>
    <property type="match status" value="1"/>
</dbReference>
<feature type="repeat" description="WD" evidence="3">
    <location>
        <begin position="816"/>
        <end position="857"/>
    </location>
</feature>
<dbReference type="PROSITE" id="PS50082">
    <property type="entry name" value="WD_REPEATS_2"/>
    <property type="match status" value="7"/>
</dbReference>
<feature type="repeat" description="WD" evidence="3">
    <location>
        <begin position="730"/>
        <end position="771"/>
    </location>
</feature>
<dbReference type="OrthoDB" id="163438at2759"/>
<evidence type="ECO:0000313" key="6">
    <source>
        <dbReference type="Proteomes" id="UP000076154"/>
    </source>
</evidence>
<name>A0A369J978_HYPMA</name>
<evidence type="ECO:0000256" key="1">
    <source>
        <dbReference type="ARBA" id="ARBA00022574"/>
    </source>
</evidence>
<dbReference type="PRINTS" id="PR00320">
    <property type="entry name" value="GPROTEINBRPT"/>
</dbReference>
<dbReference type="InterPro" id="IPR050995">
    <property type="entry name" value="WD-F-box_domain-protein"/>
</dbReference>
<evidence type="ECO:0000256" key="2">
    <source>
        <dbReference type="ARBA" id="ARBA00022737"/>
    </source>
</evidence>
<dbReference type="Pfam" id="PF00400">
    <property type="entry name" value="WD40"/>
    <property type="match status" value="4"/>
</dbReference>
<dbReference type="SUPFAM" id="SSF50978">
    <property type="entry name" value="WD40 repeat-like"/>
    <property type="match status" value="1"/>
</dbReference>
<feature type="repeat" description="WD" evidence="3">
    <location>
        <begin position="898"/>
        <end position="939"/>
    </location>
</feature>
<gene>
    <name evidence="5" type="primary">HET-E1_8</name>
    <name evidence="5" type="ORF">Hypma_014763</name>
</gene>
<keyword evidence="2" id="KW-0677">Repeat</keyword>
<dbReference type="Proteomes" id="UP000076154">
    <property type="component" value="Unassembled WGS sequence"/>
</dbReference>
<evidence type="ECO:0000313" key="5">
    <source>
        <dbReference type="EMBL" id="RDB18601.1"/>
    </source>
</evidence>
<dbReference type="InterPro" id="IPR055442">
    <property type="entry name" value="Beta-prop_EML-like_2nd"/>
</dbReference>
<dbReference type="PANTHER" id="PTHR14604:SF4">
    <property type="entry name" value="F-BOX DOMAIN-CONTAINING PROTEIN"/>
    <property type="match status" value="1"/>
</dbReference>
<dbReference type="CDD" id="cd00200">
    <property type="entry name" value="WD40"/>
    <property type="match status" value="1"/>
</dbReference>
<dbReference type="PANTHER" id="PTHR14604">
    <property type="entry name" value="WD40 REPEAT PF20"/>
    <property type="match status" value="1"/>
</dbReference>
<dbReference type="PROSITE" id="PS00678">
    <property type="entry name" value="WD_REPEATS_1"/>
    <property type="match status" value="6"/>
</dbReference>
<dbReference type="InterPro" id="IPR001680">
    <property type="entry name" value="WD40_rpt"/>
</dbReference>
<feature type="repeat" description="WD" evidence="3">
    <location>
        <begin position="647"/>
        <end position="688"/>
    </location>
</feature>
<comment type="caution">
    <text evidence="5">The sequence shown here is derived from an EMBL/GenBank/DDBJ whole genome shotgun (WGS) entry which is preliminary data.</text>
</comment>
<dbReference type="InterPro" id="IPR027417">
    <property type="entry name" value="P-loop_NTPase"/>
</dbReference>
<dbReference type="PROSITE" id="PS50837">
    <property type="entry name" value="NACHT"/>
    <property type="match status" value="1"/>
</dbReference>
<feature type="domain" description="NACHT" evidence="4">
    <location>
        <begin position="76"/>
        <end position="222"/>
    </location>
</feature>
<feature type="repeat" description="WD" evidence="3">
    <location>
        <begin position="773"/>
        <end position="814"/>
    </location>
</feature>
<keyword evidence="1 3" id="KW-0853">WD repeat</keyword>
<organism evidence="5 6">
    <name type="scientific">Hypsizygus marmoreus</name>
    <name type="common">White beech mushroom</name>
    <name type="synonym">Agaricus marmoreus</name>
    <dbReference type="NCBI Taxonomy" id="39966"/>
    <lineage>
        <taxon>Eukaryota</taxon>
        <taxon>Fungi</taxon>
        <taxon>Dikarya</taxon>
        <taxon>Basidiomycota</taxon>
        <taxon>Agaricomycotina</taxon>
        <taxon>Agaricomycetes</taxon>
        <taxon>Agaricomycetidae</taxon>
        <taxon>Agaricales</taxon>
        <taxon>Tricholomatineae</taxon>
        <taxon>Lyophyllaceae</taxon>
        <taxon>Hypsizygus</taxon>
    </lineage>
</organism>
<feature type="repeat" description="WD" evidence="3">
    <location>
        <begin position="941"/>
        <end position="966"/>
    </location>
</feature>
<dbReference type="PROSITE" id="PS50294">
    <property type="entry name" value="WD_REPEATS_REGION"/>
    <property type="match status" value="6"/>
</dbReference>
<dbReference type="STRING" id="39966.A0A369J978"/>
<keyword evidence="6" id="KW-1185">Reference proteome</keyword>
<evidence type="ECO:0000259" key="4">
    <source>
        <dbReference type="PROSITE" id="PS50837"/>
    </source>
</evidence>
<feature type="repeat" description="WD" evidence="3">
    <location>
        <begin position="697"/>
        <end position="728"/>
    </location>
</feature>
<protein>
    <submittedName>
        <fullName evidence="5">Vegetative incompatibility protein HET-E-1</fullName>
    </submittedName>
</protein>
<dbReference type="InterPro" id="IPR020472">
    <property type="entry name" value="WD40_PAC1"/>
</dbReference>
<accession>A0A369J978</accession>
<dbReference type="InterPro" id="IPR019775">
    <property type="entry name" value="WD40_repeat_CS"/>
</dbReference>